<keyword evidence="3" id="KW-1185">Reference proteome</keyword>
<evidence type="ECO:0000313" key="2">
    <source>
        <dbReference type="EMBL" id="VTR91857.1"/>
    </source>
</evidence>
<name>A0A6P2CTG9_9BACT</name>
<dbReference type="KEGG" id="gms:SOIL9_58570"/>
<gene>
    <name evidence="2" type="ORF">SOIL9_58570</name>
</gene>
<proteinExistence type="predicted"/>
<dbReference type="Proteomes" id="UP000464178">
    <property type="component" value="Chromosome"/>
</dbReference>
<sequence length="291" mass="30833">MTDSERDLATIAAVLNEPEERPEPAPRSRSRSAGRKAAPVRVAATTDDDDDGELVDDGSDLDVIATAPVIEPPRAPVVVVLPVAMVPEKIATVPVLGPSAPLSDLPSVENVPAVVSARAAEARLADARKDLAETKAALLTTLNLSASAGERDLDKLQVKLIVAGADESQIESLRAILRREKLLVLAASDAAGATSQALQKARNELSERAAAVEFRPAARASALALLELIRCKGEELAAQNRLRAGGFAQPNGTFTAEILDPWNNTTILHLVRDGWLTREEVRAACPFMNAI</sequence>
<evidence type="ECO:0000256" key="1">
    <source>
        <dbReference type="SAM" id="MobiDB-lite"/>
    </source>
</evidence>
<protein>
    <submittedName>
        <fullName evidence="2">Uncharacterized protein</fullName>
    </submittedName>
</protein>
<dbReference type="EMBL" id="LR593886">
    <property type="protein sequence ID" value="VTR91857.1"/>
    <property type="molecule type" value="Genomic_DNA"/>
</dbReference>
<accession>A0A6P2CTG9</accession>
<evidence type="ECO:0000313" key="3">
    <source>
        <dbReference type="Proteomes" id="UP000464178"/>
    </source>
</evidence>
<organism evidence="2 3">
    <name type="scientific">Gemmata massiliana</name>
    <dbReference type="NCBI Taxonomy" id="1210884"/>
    <lineage>
        <taxon>Bacteria</taxon>
        <taxon>Pseudomonadati</taxon>
        <taxon>Planctomycetota</taxon>
        <taxon>Planctomycetia</taxon>
        <taxon>Gemmatales</taxon>
        <taxon>Gemmataceae</taxon>
        <taxon>Gemmata</taxon>
    </lineage>
</organism>
<dbReference type="AlphaFoldDB" id="A0A6P2CTG9"/>
<reference evidence="2 3" key="1">
    <citation type="submission" date="2019-05" db="EMBL/GenBank/DDBJ databases">
        <authorList>
            <consortium name="Science for Life Laboratories"/>
        </authorList>
    </citation>
    <scope>NUCLEOTIDE SEQUENCE [LARGE SCALE GENOMIC DNA]</scope>
    <source>
        <strain evidence="2">Soil9</strain>
    </source>
</reference>
<feature type="region of interest" description="Disordered" evidence="1">
    <location>
        <begin position="1"/>
        <end position="51"/>
    </location>
</feature>
<dbReference type="RefSeq" id="WP_162666798.1">
    <property type="nucleotide sequence ID" value="NZ_LR593886.1"/>
</dbReference>